<keyword evidence="2" id="KW-1185">Reference proteome</keyword>
<sequence length="120" mass="13979">MVMYALLNIAGINSQVICIFNNQKENSVHRKYVKELAVRLTDDHLKRRATLTNLPREVQERGQEVAGTSFQHVKADQFPEGTRKRRFFCKKDSKTKYFCKICKKFIFLSHAQFSCSECSV</sequence>
<evidence type="ECO:0000313" key="2">
    <source>
        <dbReference type="Proteomes" id="UP001148838"/>
    </source>
</evidence>
<organism evidence="1 2">
    <name type="scientific">Periplaneta americana</name>
    <name type="common">American cockroach</name>
    <name type="synonym">Blatta americana</name>
    <dbReference type="NCBI Taxonomy" id="6978"/>
    <lineage>
        <taxon>Eukaryota</taxon>
        <taxon>Metazoa</taxon>
        <taxon>Ecdysozoa</taxon>
        <taxon>Arthropoda</taxon>
        <taxon>Hexapoda</taxon>
        <taxon>Insecta</taxon>
        <taxon>Pterygota</taxon>
        <taxon>Neoptera</taxon>
        <taxon>Polyneoptera</taxon>
        <taxon>Dictyoptera</taxon>
        <taxon>Blattodea</taxon>
        <taxon>Blattoidea</taxon>
        <taxon>Blattidae</taxon>
        <taxon>Blattinae</taxon>
        <taxon>Periplaneta</taxon>
    </lineage>
</organism>
<dbReference type="EMBL" id="JAJSOF020000015">
    <property type="protein sequence ID" value="KAJ4440842.1"/>
    <property type="molecule type" value="Genomic_DNA"/>
</dbReference>
<dbReference type="Proteomes" id="UP001148838">
    <property type="component" value="Unassembled WGS sequence"/>
</dbReference>
<reference evidence="1 2" key="1">
    <citation type="journal article" date="2022" name="Allergy">
        <title>Genome assembly and annotation of Periplaneta americana reveal a comprehensive cockroach allergen profile.</title>
        <authorList>
            <person name="Wang L."/>
            <person name="Xiong Q."/>
            <person name="Saelim N."/>
            <person name="Wang L."/>
            <person name="Nong W."/>
            <person name="Wan A.T."/>
            <person name="Shi M."/>
            <person name="Liu X."/>
            <person name="Cao Q."/>
            <person name="Hui J.H.L."/>
            <person name="Sookrung N."/>
            <person name="Leung T.F."/>
            <person name="Tungtrongchitr A."/>
            <person name="Tsui S.K.W."/>
        </authorList>
    </citation>
    <scope>NUCLEOTIDE SEQUENCE [LARGE SCALE GENOMIC DNA]</scope>
    <source>
        <strain evidence="1">PWHHKU_190912</strain>
    </source>
</reference>
<proteinExistence type="predicted"/>
<accession>A0ABQ8T4N8</accession>
<evidence type="ECO:0000313" key="1">
    <source>
        <dbReference type="EMBL" id="KAJ4440842.1"/>
    </source>
</evidence>
<name>A0ABQ8T4N8_PERAM</name>
<gene>
    <name evidence="1" type="ORF">ANN_10689</name>
</gene>
<evidence type="ECO:0008006" key="3">
    <source>
        <dbReference type="Google" id="ProtNLM"/>
    </source>
</evidence>
<comment type="caution">
    <text evidence="1">The sequence shown here is derived from an EMBL/GenBank/DDBJ whole genome shotgun (WGS) entry which is preliminary data.</text>
</comment>
<protein>
    <recommendedName>
        <fullName evidence="3">PiggyBac transposable element-derived protein domain-containing protein</fullName>
    </recommendedName>
</protein>